<keyword evidence="3" id="KW-0378">Hydrolase</keyword>
<accession>A0A9Q0DG95</accession>
<name>A0A9Q0DG95_9TELE</name>
<dbReference type="PANTHER" id="PTHR13943:SF77">
    <property type="entry name" value="LRAT DOMAIN-CONTAINING PROTEIN"/>
    <property type="match status" value="1"/>
</dbReference>
<gene>
    <name evidence="7" type="ORF">NHX12_011654</name>
</gene>
<proteinExistence type="inferred from homology"/>
<evidence type="ECO:0000256" key="4">
    <source>
        <dbReference type="ARBA" id="ARBA00023098"/>
    </source>
</evidence>
<evidence type="ECO:0000259" key="6">
    <source>
        <dbReference type="PROSITE" id="PS51934"/>
    </source>
</evidence>
<keyword evidence="4" id="KW-0443">Lipid metabolism</keyword>
<dbReference type="GO" id="GO:0005737">
    <property type="term" value="C:cytoplasm"/>
    <property type="evidence" value="ECO:0007669"/>
    <property type="project" value="TreeGrafter"/>
</dbReference>
<dbReference type="GO" id="GO:0004623">
    <property type="term" value="F:phospholipase A2 activity"/>
    <property type="evidence" value="ECO:0007669"/>
    <property type="project" value="TreeGrafter"/>
</dbReference>
<evidence type="ECO:0000256" key="1">
    <source>
        <dbReference type="ARBA" id="ARBA00007824"/>
    </source>
</evidence>
<dbReference type="PANTHER" id="PTHR13943">
    <property type="entry name" value="HRAS-LIKE SUPPRESSOR - RELATED"/>
    <property type="match status" value="1"/>
</dbReference>
<evidence type="ECO:0000313" key="7">
    <source>
        <dbReference type="EMBL" id="KAJ3588060.1"/>
    </source>
</evidence>
<dbReference type="AlphaFoldDB" id="A0A9Q0DG95"/>
<keyword evidence="8" id="KW-1185">Reference proteome</keyword>
<feature type="domain" description="LRAT" evidence="6">
    <location>
        <begin position="1"/>
        <end position="93"/>
    </location>
</feature>
<dbReference type="GO" id="GO:0070292">
    <property type="term" value="P:N-acylphosphatidylethanolamine metabolic process"/>
    <property type="evidence" value="ECO:0007669"/>
    <property type="project" value="TreeGrafter"/>
</dbReference>
<evidence type="ECO:0000256" key="5">
    <source>
        <dbReference type="SAM" id="Phobius"/>
    </source>
</evidence>
<keyword evidence="5" id="KW-0472">Membrane</keyword>
<comment type="similarity">
    <text evidence="1">Belongs to the H-rev107 family.</text>
</comment>
<protein>
    <recommendedName>
        <fullName evidence="6">LRAT domain-containing protein</fullName>
    </recommendedName>
</protein>
<comment type="caution">
    <text evidence="7">The sequence shown here is derived from an EMBL/GenBank/DDBJ whole genome shotgun (WGS) entry which is preliminary data.</text>
</comment>
<keyword evidence="5" id="KW-1133">Transmembrane helix</keyword>
<evidence type="ECO:0000256" key="3">
    <source>
        <dbReference type="ARBA" id="ARBA00022801"/>
    </source>
</evidence>
<dbReference type="GO" id="GO:0008970">
    <property type="term" value="F:phospholipase A1 activity"/>
    <property type="evidence" value="ECO:0007669"/>
    <property type="project" value="TreeGrafter"/>
</dbReference>
<dbReference type="Proteomes" id="UP001148018">
    <property type="component" value="Unassembled WGS sequence"/>
</dbReference>
<dbReference type="InterPro" id="IPR007053">
    <property type="entry name" value="LRAT_dom"/>
</dbReference>
<keyword evidence="5" id="KW-0812">Transmembrane</keyword>
<dbReference type="PROSITE" id="PS51934">
    <property type="entry name" value="LRAT"/>
    <property type="match status" value="1"/>
</dbReference>
<dbReference type="GO" id="GO:0016410">
    <property type="term" value="F:N-acyltransferase activity"/>
    <property type="evidence" value="ECO:0007669"/>
    <property type="project" value="TreeGrafter"/>
</dbReference>
<dbReference type="InterPro" id="IPR051496">
    <property type="entry name" value="H-rev107_PLA/AT"/>
</dbReference>
<feature type="transmembrane region" description="Helical" evidence="5">
    <location>
        <begin position="94"/>
        <end position="116"/>
    </location>
</feature>
<organism evidence="7 8">
    <name type="scientific">Muraenolepis orangiensis</name>
    <name type="common">Patagonian moray cod</name>
    <dbReference type="NCBI Taxonomy" id="630683"/>
    <lineage>
        <taxon>Eukaryota</taxon>
        <taxon>Metazoa</taxon>
        <taxon>Chordata</taxon>
        <taxon>Craniata</taxon>
        <taxon>Vertebrata</taxon>
        <taxon>Euteleostomi</taxon>
        <taxon>Actinopterygii</taxon>
        <taxon>Neopterygii</taxon>
        <taxon>Teleostei</taxon>
        <taxon>Neoteleostei</taxon>
        <taxon>Acanthomorphata</taxon>
        <taxon>Zeiogadaria</taxon>
        <taxon>Gadariae</taxon>
        <taxon>Gadiformes</taxon>
        <taxon>Muraenolepidoidei</taxon>
        <taxon>Muraenolepididae</taxon>
        <taxon>Muraenolepis</taxon>
    </lineage>
</organism>
<keyword evidence="2" id="KW-0808">Transferase</keyword>
<dbReference type="EMBL" id="JANIIK010000116">
    <property type="protein sequence ID" value="KAJ3588060.1"/>
    <property type="molecule type" value="Genomic_DNA"/>
</dbReference>
<dbReference type="Pfam" id="PF04970">
    <property type="entry name" value="LRAT"/>
    <property type="match status" value="1"/>
</dbReference>
<sequence length="120" mass="13188">AVYVGYNKVVHLVINNLGDTTGFVRRERLEDVVKGSKWKINNLLDGEKKPRAASDIVDEALDQINTEHQYNLLLYNCEHFVTWLRYGIGESRQVQTVVAAAVVTGVGIAGLFGASLGGSR</sequence>
<evidence type="ECO:0000313" key="8">
    <source>
        <dbReference type="Proteomes" id="UP001148018"/>
    </source>
</evidence>
<dbReference type="Gene3D" id="3.90.1720.10">
    <property type="entry name" value="endopeptidase domain like (from Nostoc punctiforme)"/>
    <property type="match status" value="1"/>
</dbReference>
<dbReference type="OrthoDB" id="421951at2759"/>
<feature type="non-terminal residue" evidence="7">
    <location>
        <position position="1"/>
    </location>
</feature>
<evidence type="ECO:0000256" key="2">
    <source>
        <dbReference type="ARBA" id="ARBA00022679"/>
    </source>
</evidence>
<reference evidence="7" key="1">
    <citation type="submission" date="2022-07" db="EMBL/GenBank/DDBJ databases">
        <title>Chromosome-level genome of Muraenolepis orangiensis.</title>
        <authorList>
            <person name="Kim J."/>
        </authorList>
    </citation>
    <scope>NUCLEOTIDE SEQUENCE</scope>
    <source>
        <strain evidence="7">KU_S4_2022</strain>
        <tissue evidence="7">Muscle</tissue>
    </source>
</reference>